<evidence type="ECO:0000256" key="6">
    <source>
        <dbReference type="ARBA" id="ARBA00022737"/>
    </source>
</evidence>
<feature type="domain" description="Ubiquitin-like" evidence="9">
    <location>
        <begin position="191"/>
        <end position="252"/>
    </location>
</feature>
<evidence type="ECO:0000256" key="5">
    <source>
        <dbReference type="ARBA" id="ARBA00022499"/>
    </source>
</evidence>
<keyword evidence="6" id="KW-0677">Repeat</keyword>
<accession>A0AAV5D963</accession>
<comment type="similarity">
    <text evidence="3">Belongs to the ubiquitin family.</text>
</comment>
<keyword evidence="8" id="KW-0539">Nucleus</keyword>
<dbReference type="InterPro" id="IPR019956">
    <property type="entry name" value="Ubiquitin_dom"/>
</dbReference>
<feature type="domain" description="Ubiquitin-like" evidence="9">
    <location>
        <begin position="123"/>
        <end position="184"/>
    </location>
</feature>
<keyword evidence="7" id="KW-0832">Ubl conjugation</keyword>
<evidence type="ECO:0000256" key="7">
    <source>
        <dbReference type="ARBA" id="ARBA00022843"/>
    </source>
</evidence>
<feature type="domain" description="Ubiquitin-like" evidence="9">
    <location>
        <begin position="256"/>
        <end position="317"/>
    </location>
</feature>
<reference evidence="10" key="2">
    <citation type="submission" date="2021-12" db="EMBL/GenBank/DDBJ databases">
        <title>Resequencing data analysis of finger millet.</title>
        <authorList>
            <person name="Hatakeyama M."/>
            <person name="Aluri S."/>
            <person name="Balachadran M.T."/>
            <person name="Sivarajan S.R."/>
            <person name="Poveda L."/>
            <person name="Shimizu-Inatsugi R."/>
            <person name="Schlapbach R."/>
            <person name="Sreeman S.M."/>
            <person name="Shimizu K.K."/>
        </authorList>
    </citation>
    <scope>NUCLEOTIDE SEQUENCE</scope>
</reference>
<evidence type="ECO:0000259" key="9">
    <source>
        <dbReference type="PROSITE" id="PS50053"/>
    </source>
</evidence>
<dbReference type="FunFam" id="3.10.20.90:FF:000469">
    <property type="entry name" value="Polyubiquitin-C"/>
    <property type="match status" value="1"/>
</dbReference>
<evidence type="ECO:0000256" key="4">
    <source>
        <dbReference type="ARBA" id="ARBA00022490"/>
    </source>
</evidence>
<reference evidence="10" key="1">
    <citation type="journal article" date="2018" name="DNA Res.">
        <title>Multiple hybrid de novo genome assembly of finger millet, an orphan allotetraploid crop.</title>
        <authorList>
            <person name="Hatakeyama M."/>
            <person name="Aluri S."/>
            <person name="Balachadran M.T."/>
            <person name="Sivarajan S.R."/>
            <person name="Patrignani A."/>
            <person name="Gruter S."/>
            <person name="Poveda L."/>
            <person name="Shimizu-Inatsugi R."/>
            <person name="Baeten J."/>
            <person name="Francoijs K.J."/>
            <person name="Nataraja K.N."/>
            <person name="Reddy Y.A.N."/>
            <person name="Phadnis S."/>
            <person name="Ravikumar R.L."/>
            <person name="Schlapbach R."/>
            <person name="Sreeman S.M."/>
            <person name="Shimizu K.K."/>
        </authorList>
    </citation>
    <scope>NUCLEOTIDE SEQUENCE</scope>
</reference>
<dbReference type="Proteomes" id="UP001054889">
    <property type="component" value="Unassembled WGS sequence"/>
</dbReference>
<dbReference type="EMBL" id="BQKI01000014">
    <property type="protein sequence ID" value="GJN07498.1"/>
    <property type="molecule type" value="Genomic_DNA"/>
</dbReference>
<comment type="subcellular location">
    <subcellularLocation>
        <location evidence="2">Cytoplasm</location>
    </subcellularLocation>
    <subcellularLocation>
        <location evidence="1">Nucleus</location>
    </subcellularLocation>
</comment>
<dbReference type="AlphaFoldDB" id="A0AAV5D963"/>
<dbReference type="SMART" id="SM00213">
    <property type="entry name" value="UBQ"/>
    <property type="match status" value="5"/>
</dbReference>
<dbReference type="InterPro" id="IPR000626">
    <property type="entry name" value="Ubiquitin-like_dom"/>
</dbReference>
<keyword evidence="11" id="KW-1185">Reference proteome</keyword>
<keyword evidence="5" id="KW-1017">Isopeptide bond</keyword>
<evidence type="ECO:0000313" key="11">
    <source>
        <dbReference type="Proteomes" id="UP001054889"/>
    </source>
</evidence>
<dbReference type="GO" id="GO:0003729">
    <property type="term" value="F:mRNA binding"/>
    <property type="evidence" value="ECO:0007669"/>
    <property type="project" value="UniProtKB-ARBA"/>
</dbReference>
<evidence type="ECO:0000256" key="1">
    <source>
        <dbReference type="ARBA" id="ARBA00004123"/>
    </source>
</evidence>
<sequence length="329" mass="37622">MEKIQEKEGIPKDHQRLVFAGKQLYTDKTVSYYNIKDLSTMHLVLRLGGRPCHHCTHRKINVEIVADKAIRIKVEPSDTMDAVRKTIYAHQKLFFDGEQLEDERTVADYKIQYESNLLLDFGMQIFVKTIAGQTITLPVKPSDTVDSVKARIQDQQRIIFDGKQLDGQSTLADYNIQRDSTLHLDHPSASMQVLVKTQPSKTIRLELKFSDTIGKVKGMIQDQQRIIFDGKQLDHRQTLADYDIQEQSILHLGYDMKFFVTRPTGQTITLEVDPSDTIDSIIENIQGNQILLFDGKELDDGRTLEDYDIKGESTLQLDICQKQDPPNQG</sequence>
<dbReference type="PROSITE" id="PS50053">
    <property type="entry name" value="UBIQUITIN_2"/>
    <property type="match status" value="5"/>
</dbReference>
<dbReference type="Pfam" id="PF00240">
    <property type="entry name" value="ubiquitin"/>
    <property type="match status" value="5"/>
</dbReference>
<evidence type="ECO:0000256" key="2">
    <source>
        <dbReference type="ARBA" id="ARBA00004496"/>
    </source>
</evidence>
<evidence type="ECO:0000313" key="10">
    <source>
        <dbReference type="EMBL" id="GJN07498.1"/>
    </source>
</evidence>
<feature type="domain" description="Ubiquitin-like" evidence="9">
    <location>
        <begin position="58"/>
        <end position="119"/>
    </location>
</feature>
<protein>
    <recommendedName>
        <fullName evidence="9">Ubiquitin-like domain-containing protein</fullName>
    </recommendedName>
</protein>
<dbReference type="PRINTS" id="PR00348">
    <property type="entry name" value="UBIQUITIN"/>
</dbReference>
<proteinExistence type="inferred from homology"/>
<organism evidence="10 11">
    <name type="scientific">Eleusine coracana subsp. coracana</name>
    <dbReference type="NCBI Taxonomy" id="191504"/>
    <lineage>
        <taxon>Eukaryota</taxon>
        <taxon>Viridiplantae</taxon>
        <taxon>Streptophyta</taxon>
        <taxon>Embryophyta</taxon>
        <taxon>Tracheophyta</taxon>
        <taxon>Spermatophyta</taxon>
        <taxon>Magnoliopsida</taxon>
        <taxon>Liliopsida</taxon>
        <taxon>Poales</taxon>
        <taxon>Poaceae</taxon>
        <taxon>PACMAD clade</taxon>
        <taxon>Chloridoideae</taxon>
        <taxon>Cynodonteae</taxon>
        <taxon>Eleusininae</taxon>
        <taxon>Eleusine</taxon>
    </lineage>
</organism>
<feature type="domain" description="Ubiquitin-like" evidence="9">
    <location>
        <begin position="1"/>
        <end position="50"/>
    </location>
</feature>
<evidence type="ECO:0000256" key="8">
    <source>
        <dbReference type="ARBA" id="ARBA00023242"/>
    </source>
</evidence>
<evidence type="ECO:0000256" key="3">
    <source>
        <dbReference type="ARBA" id="ARBA00008430"/>
    </source>
</evidence>
<dbReference type="InterPro" id="IPR050158">
    <property type="entry name" value="Ubiquitin_ubiquitin-like"/>
</dbReference>
<name>A0AAV5D963_ELECO</name>
<dbReference type="GO" id="GO:0005634">
    <property type="term" value="C:nucleus"/>
    <property type="evidence" value="ECO:0007669"/>
    <property type="project" value="UniProtKB-SubCell"/>
</dbReference>
<gene>
    <name evidence="10" type="primary">ga25334</name>
    <name evidence="10" type="ORF">PR202_ga25334</name>
</gene>
<keyword evidence="4" id="KW-0963">Cytoplasm</keyword>
<dbReference type="Gene3D" id="3.10.20.90">
    <property type="entry name" value="Phosphatidylinositol 3-kinase Catalytic Subunit, Chain A, domain 1"/>
    <property type="match status" value="5"/>
</dbReference>
<dbReference type="PANTHER" id="PTHR10666">
    <property type="entry name" value="UBIQUITIN"/>
    <property type="match status" value="1"/>
</dbReference>
<dbReference type="InterPro" id="IPR029071">
    <property type="entry name" value="Ubiquitin-like_domsf"/>
</dbReference>
<dbReference type="SUPFAM" id="SSF54236">
    <property type="entry name" value="Ubiquitin-like"/>
    <property type="match status" value="5"/>
</dbReference>
<dbReference type="GO" id="GO:0005737">
    <property type="term" value="C:cytoplasm"/>
    <property type="evidence" value="ECO:0007669"/>
    <property type="project" value="UniProtKB-SubCell"/>
</dbReference>
<comment type="caution">
    <text evidence="10">The sequence shown here is derived from an EMBL/GenBank/DDBJ whole genome shotgun (WGS) entry which is preliminary data.</text>
</comment>